<dbReference type="InterPro" id="IPR035979">
    <property type="entry name" value="RBD_domain_sf"/>
</dbReference>
<dbReference type="EMBL" id="JADAQX010000003">
    <property type="protein sequence ID" value="KAF8823082.1"/>
    <property type="molecule type" value="Genomic_DNA"/>
</dbReference>
<dbReference type="InterPro" id="IPR034240">
    <property type="entry name" value="eIF3G_RRM"/>
</dbReference>
<organism evidence="8 9">
    <name type="scientific">Cardiosporidium cionae</name>
    <dbReference type="NCBI Taxonomy" id="476202"/>
    <lineage>
        <taxon>Eukaryota</taxon>
        <taxon>Sar</taxon>
        <taxon>Alveolata</taxon>
        <taxon>Apicomplexa</taxon>
        <taxon>Aconoidasida</taxon>
        <taxon>Nephromycida</taxon>
        <taxon>Cardiosporidium</taxon>
    </lineage>
</organism>
<dbReference type="Gene3D" id="3.30.70.330">
    <property type="match status" value="1"/>
</dbReference>
<keyword evidence="2 5" id="KW-0396">Initiation factor</keyword>
<dbReference type="CDD" id="cd12408">
    <property type="entry name" value="RRM_eIF3G_like"/>
    <property type="match status" value="1"/>
</dbReference>
<keyword evidence="3 6" id="KW-0694">RNA-binding</keyword>
<dbReference type="SMART" id="SM00360">
    <property type="entry name" value="RRM"/>
    <property type="match status" value="1"/>
</dbReference>
<evidence type="ECO:0000256" key="2">
    <source>
        <dbReference type="ARBA" id="ARBA00022540"/>
    </source>
</evidence>
<comment type="similarity">
    <text evidence="5">Belongs to the eIF-3 subunit G family.</text>
</comment>
<keyword evidence="9" id="KW-1185">Reference proteome</keyword>
<comment type="caution">
    <text evidence="8">The sequence shown here is derived from an EMBL/GenBank/DDBJ whole genome shotgun (WGS) entry which is preliminary data.</text>
</comment>
<name>A0ABQ7JGD0_9APIC</name>
<comment type="function">
    <text evidence="5">RNA-binding component of the eukaryotic translation initiation factor 3 (eIF-3) complex, which is involved in protein synthesis of a specialized repertoire of mRNAs and, together with other initiation factors, stimulates binding of mRNA and methionyl-tRNAi to the 40S ribosome. The eIF-3 complex specifically targets and initiates translation of a subset of mRNAs involved in cell proliferation. This subunit can bind 18S rRNA.</text>
</comment>
<reference evidence="8 9" key="1">
    <citation type="journal article" date="2020" name="bioRxiv">
        <title>Metabolic contributions of an alphaproteobacterial endosymbiont in the apicomplexan Cardiosporidium cionae.</title>
        <authorList>
            <person name="Hunter E.S."/>
            <person name="Paight C.J."/>
            <person name="Lane C.E."/>
        </authorList>
    </citation>
    <scope>NUCLEOTIDE SEQUENCE [LARGE SCALE GENOMIC DNA]</scope>
    <source>
        <strain evidence="8">ESH_2018</strain>
    </source>
</reference>
<dbReference type="PIRSF" id="PIRSF037949">
    <property type="entry name" value="Transl_init_eIF-3_RNA-bind"/>
    <property type="match status" value="1"/>
</dbReference>
<evidence type="ECO:0000259" key="7">
    <source>
        <dbReference type="PROSITE" id="PS50102"/>
    </source>
</evidence>
<dbReference type="Proteomes" id="UP000823046">
    <property type="component" value="Unassembled WGS sequence"/>
</dbReference>
<dbReference type="InterPro" id="IPR017334">
    <property type="entry name" value="eIF3_g"/>
</dbReference>
<dbReference type="PROSITE" id="PS50102">
    <property type="entry name" value="RRM"/>
    <property type="match status" value="1"/>
</dbReference>
<dbReference type="HAMAP" id="MF_03006">
    <property type="entry name" value="eIF3g"/>
    <property type="match status" value="1"/>
</dbReference>
<dbReference type="InterPro" id="IPR000504">
    <property type="entry name" value="RRM_dom"/>
</dbReference>
<dbReference type="InterPro" id="IPR024675">
    <property type="entry name" value="eIF3g_N"/>
</dbReference>
<dbReference type="Pfam" id="PF12353">
    <property type="entry name" value="eIF3g"/>
    <property type="match status" value="1"/>
</dbReference>
<evidence type="ECO:0000313" key="9">
    <source>
        <dbReference type="Proteomes" id="UP000823046"/>
    </source>
</evidence>
<dbReference type="InterPro" id="IPR012677">
    <property type="entry name" value="Nucleotide-bd_a/b_plait_sf"/>
</dbReference>
<keyword evidence="4 5" id="KW-0648">Protein biosynthesis</keyword>
<dbReference type="PANTHER" id="PTHR10352">
    <property type="entry name" value="EUKARYOTIC TRANSLATION INITIATION FACTOR 3 SUBUNIT G"/>
    <property type="match status" value="1"/>
</dbReference>
<evidence type="ECO:0000256" key="4">
    <source>
        <dbReference type="ARBA" id="ARBA00022917"/>
    </source>
</evidence>
<protein>
    <recommendedName>
        <fullName evidence="5">Eukaryotic translation initiation factor 3 subunit G</fullName>
        <shortName evidence="5">eIF3g</shortName>
    </recommendedName>
    <alternativeName>
        <fullName evidence="5">Eukaryotic translation initiation factor 3 RNA-binding subunit</fullName>
        <shortName evidence="5">eIF-3 RNA-binding subunit</shortName>
    </alternativeName>
    <alternativeName>
        <fullName evidence="5">Eukaryotic translation initiation factor 3 subunit 4</fullName>
    </alternativeName>
</protein>
<sequence length="282" mass="32413">MSAFVTKWADVSPEEDDYAPESDGVKVYETKVDNDGIKTVTSYIRNSKGETVKVTKRVRVVKKSQRRNRAIYHRDVLEKFGKAADSNADTSTMAPFALAEEIPIDIPKRAGKIFQQEEDDNDYLNDPQIAKEKRELKNKFKAFRDELSPNDAPKIGDEGRPAKFSDQVAKAVEKYRPLDQTYKDESTVRVTNLSDDTEEADLKLLFGKIGQLQRIFLARDNRSLTSLLVHEREETTTSKGFAFITYQRREDAVKAIRQLNRHGYDNLLLNVEWAKPSNRERY</sequence>
<comment type="subcellular location">
    <subcellularLocation>
        <location evidence="5">Cytoplasm</location>
    </subcellularLocation>
</comment>
<evidence type="ECO:0000256" key="1">
    <source>
        <dbReference type="ARBA" id="ARBA00022490"/>
    </source>
</evidence>
<accession>A0ABQ7JGD0</accession>
<feature type="domain" description="RRM" evidence="7">
    <location>
        <begin position="186"/>
        <end position="276"/>
    </location>
</feature>
<proteinExistence type="inferred from homology"/>
<dbReference type="GO" id="GO:0003743">
    <property type="term" value="F:translation initiation factor activity"/>
    <property type="evidence" value="ECO:0007669"/>
    <property type="project" value="UniProtKB-KW"/>
</dbReference>
<comment type="subunit">
    <text evidence="5">Component of the eukaryotic translation initiation factor 3 (eIF-3) complex.</text>
</comment>
<evidence type="ECO:0000256" key="5">
    <source>
        <dbReference type="HAMAP-Rule" id="MF_03006"/>
    </source>
</evidence>
<keyword evidence="1 5" id="KW-0963">Cytoplasm</keyword>
<evidence type="ECO:0000256" key="6">
    <source>
        <dbReference type="PROSITE-ProRule" id="PRU00176"/>
    </source>
</evidence>
<dbReference type="Pfam" id="PF00076">
    <property type="entry name" value="RRM_1"/>
    <property type="match status" value="1"/>
</dbReference>
<evidence type="ECO:0000313" key="8">
    <source>
        <dbReference type="EMBL" id="KAF8823082.1"/>
    </source>
</evidence>
<dbReference type="SUPFAM" id="SSF54928">
    <property type="entry name" value="RNA-binding domain, RBD"/>
    <property type="match status" value="1"/>
</dbReference>
<evidence type="ECO:0000256" key="3">
    <source>
        <dbReference type="ARBA" id="ARBA00022884"/>
    </source>
</evidence>
<gene>
    <name evidence="8" type="ORF">IE077_000681</name>
</gene>